<dbReference type="GO" id="GO:0016491">
    <property type="term" value="F:oxidoreductase activity"/>
    <property type="evidence" value="ECO:0007669"/>
    <property type="project" value="UniProtKB-KW"/>
</dbReference>
<accession>A0A3B6PH27</accession>
<dbReference type="Gramene" id="TraesCS6B02G149600.2">
    <property type="protein sequence ID" value="TraesCS6B02G149600.2"/>
    <property type="gene ID" value="TraesCS6B02G149600"/>
</dbReference>
<gene>
    <name evidence="6" type="primary">LOC123136311</name>
</gene>
<keyword evidence="3" id="KW-0274">FAD</keyword>
<name>A0A3B6PH27_WHEAT</name>
<dbReference type="Pfam" id="PF07992">
    <property type="entry name" value="Pyr_redox_2"/>
    <property type="match status" value="1"/>
</dbReference>
<feature type="domain" description="FAD/NAD(P)-binding" evidence="5">
    <location>
        <begin position="129"/>
        <end position="258"/>
    </location>
</feature>
<reference evidence="6" key="1">
    <citation type="submission" date="2018-08" db="EMBL/GenBank/DDBJ databases">
        <authorList>
            <person name="Rossello M."/>
        </authorList>
    </citation>
    <scope>NUCLEOTIDE SEQUENCE [LARGE SCALE GENOMIC DNA]</scope>
    <source>
        <strain evidence="6">cv. Chinese Spring</strain>
    </source>
</reference>
<dbReference type="InterPro" id="IPR023753">
    <property type="entry name" value="FAD/NAD-binding_dom"/>
</dbReference>
<dbReference type="InterPro" id="IPR036188">
    <property type="entry name" value="FAD/NAD-bd_sf"/>
</dbReference>
<evidence type="ECO:0000256" key="4">
    <source>
        <dbReference type="ARBA" id="ARBA00023002"/>
    </source>
</evidence>
<dbReference type="AlphaFoldDB" id="A0A3B6PH27"/>
<dbReference type="OrthoDB" id="202203at2759"/>
<comment type="similarity">
    <text evidence="1">Belongs to the FAD-dependent oxidoreductase family.</text>
</comment>
<dbReference type="EnsemblPlants" id="TraesCS6B02G149600.2">
    <property type="protein sequence ID" value="TraesCS6B02G149600.2"/>
    <property type="gene ID" value="TraesCS6B02G149600"/>
</dbReference>
<evidence type="ECO:0000256" key="3">
    <source>
        <dbReference type="ARBA" id="ARBA00022827"/>
    </source>
</evidence>
<keyword evidence="2" id="KW-0285">Flavoprotein</keyword>
<protein>
    <recommendedName>
        <fullName evidence="5">FAD/NAD(P)-binding domain-containing protein</fullName>
    </recommendedName>
</protein>
<keyword evidence="4" id="KW-0560">Oxidoreductase</keyword>
<dbReference type="Gramene" id="TraesCS6B03G0374500.1">
    <property type="protein sequence ID" value="TraesCS6B03G0374500.1.CDS"/>
    <property type="gene ID" value="TraesCS6B03G0374500"/>
</dbReference>
<dbReference type="Proteomes" id="UP000019116">
    <property type="component" value="Chromosome 6B"/>
</dbReference>
<proteinExistence type="inferred from homology"/>
<evidence type="ECO:0000313" key="7">
    <source>
        <dbReference type="Proteomes" id="UP000019116"/>
    </source>
</evidence>
<dbReference type="PANTHER" id="PTHR43735">
    <property type="entry name" value="APOPTOSIS-INDUCING FACTOR 1"/>
    <property type="match status" value="1"/>
</dbReference>
<evidence type="ECO:0000259" key="5">
    <source>
        <dbReference type="Pfam" id="PF07992"/>
    </source>
</evidence>
<evidence type="ECO:0000313" key="6">
    <source>
        <dbReference type="EnsemblPlants" id="TraesCS6B02G149600.2"/>
    </source>
</evidence>
<keyword evidence="7" id="KW-1185">Reference proteome</keyword>
<reference evidence="6" key="2">
    <citation type="submission" date="2018-10" db="UniProtKB">
        <authorList>
            <consortium name="EnsemblPlants"/>
        </authorList>
    </citation>
    <scope>IDENTIFICATION</scope>
</reference>
<sequence>MAEAGKPRVVVVGGGIGGALLAKTMEPDADVVLLDPKDYLEITWAELRSMVEPSFAERSLIYHRDYLTTATIVTSSAVNITEHAVLTADGQSLAYDYLVVATGHVFASAGSRTERLAEFQREIAVDYPEKKVTLAHRGSRLLDFVDQKASKKCLDWLTSKKVDVLFQQSVDLKSLSDTEKFYKTSAGETITADCHFVCIGKPLSSSWLHDTILKESLDTKGRVMVEKDLRVKGYNNIFAIGDITDIPEIKQGYLAQKHALLVAKNLKLLIKGSPPSKLATYSTGFPLAIVSLGRKEGLAQLPYLTLTGCIPGMLKSKDLFVGKTRKQMGLNA</sequence>
<dbReference type="PANTHER" id="PTHR43735:SF3">
    <property type="entry name" value="FERROPTOSIS SUPPRESSOR PROTEIN 1"/>
    <property type="match status" value="1"/>
</dbReference>
<dbReference type="SUPFAM" id="SSF51905">
    <property type="entry name" value="FAD/NAD(P)-binding domain"/>
    <property type="match status" value="2"/>
</dbReference>
<evidence type="ECO:0000256" key="1">
    <source>
        <dbReference type="ARBA" id="ARBA00006442"/>
    </source>
</evidence>
<dbReference type="SMR" id="A0A3B6PH27"/>
<dbReference type="Gene3D" id="3.50.50.100">
    <property type="match status" value="2"/>
</dbReference>
<organism evidence="6">
    <name type="scientific">Triticum aestivum</name>
    <name type="common">Wheat</name>
    <dbReference type="NCBI Taxonomy" id="4565"/>
    <lineage>
        <taxon>Eukaryota</taxon>
        <taxon>Viridiplantae</taxon>
        <taxon>Streptophyta</taxon>
        <taxon>Embryophyta</taxon>
        <taxon>Tracheophyta</taxon>
        <taxon>Spermatophyta</taxon>
        <taxon>Magnoliopsida</taxon>
        <taxon>Liliopsida</taxon>
        <taxon>Poales</taxon>
        <taxon>Poaceae</taxon>
        <taxon>BOP clade</taxon>
        <taxon>Pooideae</taxon>
        <taxon>Triticodae</taxon>
        <taxon>Triticeae</taxon>
        <taxon>Triticinae</taxon>
        <taxon>Triticum</taxon>
    </lineage>
</organism>
<evidence type="ECO:0000256" key="2">
    <source>
        <dbReference type="ARBA" id="ARBA00022630"/>
    </source>
</evidence>